<dbReference type="InterPro" id="IPR014347">
    <property type="entry name" value="Tautomerase/MIF_sf"/>
</dbReference>
<dbReference type="AlphaFoldDB" id="A0A0L7T4Y0"/>
<sequence>MPVVNIQMFDGRDDAKPAIAKAVTEAIATHANVAPQYVYVIFNDVTTDNWAISGEIFAETLKKSS</sequence>
<dbReference type="OrthoDB" id="3395834at2"/>
<keyword evidence="6" id="KW-1185">Reference proteome</keyword>
<gene>
    <name evidence="3" type="ORF">NG42_08715</name>
    <name evidence="4" type="ORF">NG43_09345</name>
</gene>
<name>A0A0L7T4Y0_9GAMM</name>
<reference evidence="5 6" key="1">
    <citation type="journal article" date="2015" name="Int. J. Syst. Evol. Microbiol.">
        <title>Erwinia iniecta sp. nov., isolated from Russian wheat aphids (Diuraphis noxia).</title>
        <authorList>
            <person name="Campillo T."/>
            <person name="Luna E."/>
            <person name="Portier P."/>
            <person name="Fischer-Le Saux M."/>
            <person name="Lapitan N."/>
            <person name="Tisserat N.A."/>
            <person name="Leach J.E."/>
        </authorList>
    </citation>
    <scope>NUCLEOTIDE SEQUENCE [LARGE SCALE GENOMIC DNA]</scope>
    <source>
        <strain evidence="3 6">B120</strain>
        <strain evidence="4 5">B149</strain>
    </source>
</reference>
<dbReference type="Proteomes" id="UP000037088">
    <property type="component" value="Unassembled WGS sequence"/>
</dbReference>
<dbReference type="PATRIC" id="fig|1560201.3.peg.1850"/>
<dbReference type="Pfam" id="PF01361">
    <property type="entry name" value="Tautomerase"/>
    <property type="match status" value="1"/>
</dbReference>
<dbReference type="GO" id="GO:0016853">
    <property type="term" value="F:isomerase activity"/>
    <property type="evidence" value="ECO:0007669"/>
    <property type="project" value="UniProtKB-KW"/>
</dbReference>
<evidence type="ECO:0000313" key="4">
    <source>
        <dbReference type="EMBL" id="KOC93661.1"/>
    </source>
</evidence>
<dbReference type="STRING" id="1560201.NG42_08715"/>
<feature type="domain" description="4-oxalocrotonate tautomerase-like" evidence="2">
    <location>
        <begin position="2"/>
        <end position="58"/>
    </location>
</feature>
<dbReference type="SUPFAM" id="SSF55331">
    <property type="entry name" value="Tautomerase/MIF"/>
    <property type="match status" value="1"/>
</dbReference>
<comment type="caution">
    <text evidence="3">The sequence shown here is derived from an EMBL/GenBank/DDBJ whole genome shotgun (WGS) entry which is preliminary data.</text>
</comment>
<accession>A0A0L7T4Y0</accession>
<evidence type="ECO:0000259" key="2">
    <source>
        <dbReference type="Pfam" id="PF01361"/>
    </source>
</evidence>
<evidence type="ECO:0000313" key="6">
    <source>
        <dbReference type="Proteomes" id="UP000037088"/>
    </source>
</evidence>
<organism evidence="3 6">
    <name type="scientific">Winslowiella iniecta</name>
    <dbReference type="NCBI Taxonomy" id="1560201"/>
    <lineage>
        <taxon>Bacteria</taxon>
        <taxon>Pseudomonadati</taxon>
        <taxon>Pseudomonadota</taxon>
        <taxon>Gammaproteobacteria</taxon>
        <taxon>Enterobacterales</taxon>
        <taxon>Erwiniaceae</taxon>
        <taxon>Winslowiella</taxon>
    </lineage>
</organism>
<dbReference type="InterPro" id="IPR004370">
    <property type="entry name" value="4-OT-like_dom"/>
</dbReference>
<protein>
    <submittedName>
        <fullName evidence="3">Tautomerase</fullName>
    </submittedName>
</protein>
<proteinExistence type="predicted"/>
<dbReference type="Proteomes" id="UP000036851">
    <property type="component" value="Unassembled WGS sequence"/>
</dbReference>
<evidence type="ECO:0000313" key="3">
    <source>
        <dbReference type="EMBL" id="KOC90459.1"/>
    </source>
</evidence>
<evidence type="ECO:0000313" key="5">
    <source>
        <dbReference type="Proteomes" id="UP000036851"/>
    </source>
</evidence>
<keyword evidence="1" id="KW-0413">Isomerase</keyword>
<dbReference type="EMBL" id="JRXE01000010">
    <property type="protein sequence ID" value="KOC90459.1"/>
    <property type="molecule type" value="Genomic_DNA"/>
</dbReference>
<dbReference type="EMBL" id="JRXF01000012">
    <property type="protein sequence ID" value="KOC93661.1"/>
    <property type="molecule type" value="Genomic_DNA"/>
</dbReference>
<evidence type="ECO:0000256" key="1">
    <source>
        <dbReference type="ARBA" id="ARBA00023235"/>
    </source>
</evidence>
<dbReference type="Gene3D" id="3.30.429.10">
    <property type="entry name" value="Macrophage Migration Inhibitory Factor"/>
    <property type="match status" value="1"/>
</dbReference>
<dbReference type="RefSeq" id="WP_052898923.1">
    <property type="nucleotide sequence ID" value="NZ_JRXE01000010.1"/>
</dbReference>